<dbReference type="AlphaFoldDB" id="A0A7C4HAQ0"/>
<dbReference type="PANTHER" id="PTHR46648">
    <property type="entry name" value="HIT FAMILY PROTEIN 1"/>
    <property type="match status" value="1"/>
</dbReference>
<dbReference type="PANTHER" id="PTHR46648:SF1">
    <property type="entry name" value="ADENOSINE 5'-MONOPHOSPHORAMIDASE HNT1"/>
    <property type="match status" value="1"/>
</dbReference>
<sequence>MFYARSGEGKDKSFHTPLFHVHCVFCRIARGAEHACIVHRGENVIAFLDKYPVSLGHTLIAPLEHYSDVFEVPERVLAEMIVAAKLVASAQKLSLGATGVKLVMNNGREAGQEVFHAHLHVIPYGVARLGRRELRAEECEEVAGALREAIGRLSRR</sequence>
<dbReference type="GO" id="GO:0003824">
    <property type="term" value="F:catalytic activity"/>
    <property type="evidence" value="ECO:0007669"/>
    <property type="project" value="InterPro"/>
</dbReference>
<protein>
    <submittedName>
        <fullName evidence="5">HIT domain-containing protein</fullName>
    </submittedName>
</protein>
<comment type="caution">
    <text evidence="5">The sequence shown here is derived from an EMBL/GenBank/DDBJ whole genome shotgun (WGS) entry which is preliminary data.</text>
</comment>
<feature type="domain" description="HIT" evidence="4">
    <location>
        <begin position="24"/>
        <end position="131"/>
    </location>
</feature>
<dbReference type="InterPro" id="IPR001310">
    <property type="entry name" value="Histidine_triad_HIT"/>
</dbReference>
<dbReference type="Pfam" id="PF01230">
    <property type="entry name" value="HIT"/>
    <property type="match status" value="1"/>
</dbReference>
<dbReference type="Gene3D" id="3.30.428.10">
    <property type="entry name" value="HIT-like"/>
    <property type="match status" value="1"/>
</dbReference>
<evidence type="ECO:0000259" key="4">
    <source>
        <dbReference type="PROSITE" id="PS51084"/>
    </source>
</evidence>
<dbReference type="PROSITE" id="PS51084">
    <property type="entry name" value="HIT_2"/>
    <property type="match status" value="1"/>
</dbReference>
<dbReference type="InterPro" id="IPR011146">
    <property type="entry name" value="HIT-like"/>
</dbReference>
<evidence type="ECO:0000256" key="3">
    <source>
        <dbReference type="PROSITE-ProRule" id="PRU00464"/>
    </source>
</evidence>
<gene>
    <name evidence="5" type="ORF">ENU21_04690</name>
</gene>
<evidence type="ECO:0000256" key="2">
    <source>
        <dbReference type="PIRSR" id="PIRSR601310-3"/>
    </source>
</evidence>
<proteinExistence type="predicted"/>
<reference evidence="5" key="1">
    <citation type="journal article" date="2020" name="mSystems">
        <title>Genome- and Community-Level Interaction Insights into Carbon Utilization and Element Cycling Functions of Hydrothermarchaeota in Hydrothermal Sediment.</title>
        <authorList>
            <person name="Zhou Z."/>
            <person name="Liu Y."/>
            <person name="Xu W."/>
            <person name="Pan J."/>
            <person name="Luo Z.H."/>
            <person name="Li M."/>
        </authorList>
    </citation>
    <scope>NUCLEOTIDE SEQUENCE</scope>
    <source>
        <strain evidence="5">SpSt-649</strain>
    </source>
</reference>
<dbReference type="SUPFAM" id="SSF54197">
    <property type="entry name" value="HIT-like"/>
    <property type="match status" value="1"/>
</dbReference>
<accession>A0A7C4HAQ0</accession>
<evidence type="ECO:0000256" key="1">
    <source>
        <dbReference type="PIRSR" id="PIRSR601310-1"/>
    </source>
</evidence>
<name>A0A7C4HAQ0_THEPE</name>
<feature type="short sequence motif" description="Histidine triad motif" evidence="2 3">
    <location>
        <begin position="116"/>
        <end position="120"/>
    </location>
</feature>
<evidence type="ECO:0000313" key="5">
    <source>
        <dbReference type="EMBL" id="HGM47028.1"/>
    </source>
</evidence>
<dbReference type="EMBL" id="DTBQ01000132">
    <property type="protein sequence ID" value="HGM47028.1"/>
    <property type="molecule type" value="Genomic_DNA"/>
</dbReference>
<dbReference type="GO" id="GO:0009117">
    <property type="term" value="P:nucleotide metabolic process"/>
    <property type="evidence" value="ECO:0007669"/>
    <property type="project" value="TreeGrafter"/>
</dbReference>
<dbReference type="PRINTS" id="PR00332">
    <property type="entry name" value="HISTRIAD"/>
</dbReference>
<organism evidence="5">
    <name type="scientific">Thermofilum pendens</name>
    <dbReference type="NCBI Taxonomy" id="2269"/>
    <lineage>
        <taxon>Archaea</taxon>
        <taxon>Thermoproteota</taxon>
        <taxon>Thermoprotei</taxon>
        <taxon>Thermofilales</taxon>
        <taxon>Thermofilaceae</taxon>
        <taxon>Thermofilum</taxon>
    </lineage>
</organism>
<feature type="active site" description="Tele-AMP-histidine intermediate" evidence="1">
    <location>
        <position position="118"/>
    </location>
</feature>
<dbReference type="InterPro" id="IPR036265">
    <property type="entry name" value="HIT-like_sf"/>
</dbReference>